<dbReference type="EMBL" id="SRPR01000045">
    <property type="protein sequence ID" value="KAG5964047.1"/>
    <property type="molecule type" value="Genomic_DNA"/>
</dbReference>
<dbReference type="Pfam" id="PF24764">
    <property type="entry name" value="rva_4"/>
    <property type="match status" value="2"/>
</dbReference>
<dbReference type="PANTHER" id="PTHR46177">
    <property type="entry name" value="INTEGRASE CATALYTIC DOMAIN-CONTAINING PROTEIN"/>
    <property type="match status" value="1"/>
</dbReference>
<reference evidence="2 4" key="1">
    <citation type="journal article" date="2020" name="bioRxiv">
        <title>Whole genome comparisons of ergot fungi reveals the divergence and evolution of species within the genus Claviceps are the result of varying mechanisms driving genome evolution and host range expansion.</title>
        <authorList>
            <person name="Wyka S.A."/>
            <person name="Mondo S.J."/>
            <person name="Liu M."/>
            <person name="Dettman J."/>
            <person name="Nalam V."/>
            <person name="Broders K.D."/>
        </authorList>
    </citation>
    <scope>NUCLEOTIDE SEQUENCE</scope>
    <source>
        <strain evidence="2">CCC 1102</strain>
        <strain evidence="3 4">LM583</strain>
    </source>
</reference>
<proteinExistence type="predicted"/>
<accession>A0A9P7MLT2</accession>
<evidence type="ECO:0000313" key="4">
    <source>
        <dbReference type="Proteomes" id="UP000742024"/>
    </source>
</evidence>
<dbReference type="OrthoDB" id="4943944at2759"/>
<name>A0A9P7MLT2_9HYPO</name>
<evidence type="ECO:0000259" key="1">
    <source>
        <dbReference type="Pfam" id="PF24764"/>
    </source>
</evidence>
<protein>
    <recommendedName>
        <fullName evidence="1">Integrase core domain-containing protein</fullName>
    </recommendedName>
</protein>
<feature type="domain" description="Integrase core" evidence="1">
    <location>
        <begin position="310"/>
        <end position="382"/>
    </location>
</feature>
<comment type="caution">
    <text evidence="2">The sequence shown here is derived from an EMBL/GenBank/DDBJ whole genome shotgun (WGS) entry which is preliminary data.</text>
</comment>
<dbReference type="AlphaFoldDB" id="A0A9P7MLT2"/>
<evidence type="ECO:0000313" key="2">
    <source>
        <dbReference type="EMBL" id="KAG5960302.1"/>
    </source>
</evidence>
<gene>
    <name evidence="2" type="ORF">E4U56_004459</name>
    <name evidence="3" type="ORF">E4U57_005669</name>
</gene>
<evidence type="ECO:0000313" key="5">
    <source>
        <dbReference type="Proteomes" id="UP000784919"/>
    </source>
</evidence>
<sequence length="668" mass="76478">MGRKKADINSVRELILALTHEGISQEEILEEVNAQLVAQDQRTISLRTLQRYLQDWSLNRTDLESVRELIQTLLQDGCHQDEILEEVNTQLVAQNQRTISLRTLQRNLKEWGLNRAKGAQNLQHYYEEISELFLQDVSVPTIVSIINGHLAEQDLPPVVERTLYSHLDSWGLKRRVRVQITAQLISRVRYYFFAYGYSDDLILHHIQQCDNLPCTLYTIRQIRFQNGMKRRCLTNEDRTLALESAMKFFEQDLPDEPVVLNAGLGEFYHYMQQNCEVLVSQNRICELYRSLSRGESHRHLQGNLKHSTEFHVPGPNFLWCLSGLEELGKFGLRFYACIDAYSRCIIWFYCGRSATAALCAQKLYLRTIKRLGMRPLFTRSDDVVHPDLWVAAQATLADANPNTVTYEDSHGQHHTFTQANRISSSHFSGSSAPNFQLKSWWRKMQPSSSANEWMESFDYLARYALFIEGNLVDQIALYAVYGPLIRDKFAIFVQSWNTHPIRAPGARGQVVAGTPAEIYLTHEAGNWGVPLGQSGDADDRIALAQMLDPLQSVDTQAFLSLETEDWCNVQLQRMGYSEAEAAECTQRYLNSYLQLRQLIQQHQDSNAQPILRLAPMPPGDSGELIRLLQQNAEVELTGGTSLRGDPITPEYLDQIRQFEAEEIESMIS</sequence>
<dbReference type="PANTHER" id="PTHR46177:SF1">
    <property type="entry name" value="INTEGRASE CATALYTIC DOMAIN-CONTAINING PROTEIN"/>
    <property type="match status" value="1"/>
</dbReference>
<dbReference type="InterPro" id="IPR058913">
    <property type="entry name" value="Integrase_dom_put"/>
</dbReference>
<keyword evidence="4" id="KW-1185">Reference proteome</keyword>
<feature type="domain" description="Integrase core" evidence="1">
    <location>
        <begin position="423"/>
        <end position="506"/>
    </location>
</feature>
<evidence type="ECO:0000313" key="3">
    <source>
        <dbReference type="EMBL" id="KAG5964047.1"/>
    </source>
</evidence>
<dbReference type="Proteomes" id="UP000742024">
    <property type="component" value="Unassembled WGS sequence"/>
</dbReference>
<organism evidence="2 5">
    <name type="scientific">Claviceps arundinis</name>
    <dbReference type="NCBI Taxonomy" id="1623583"/>
    <lineage>
        <taxon>Eukaryota</taxon>
        <taxon>Fungi</taxon>
        <taxon>Dikarya</taxon>
        <taxon>Ascomycota</taxon>
        <taxon>Pezizomycotina</taxon>
        <taxon>Sordariomycetes</taxon>
        <taxon>Hypocreomycetidae</taxon>
        <taxon>Hypocreales</taxon>
        <taxon>Clavicipitaceae</taxon>
        <taxon>Claviceps</taxon>
    </lineage>
</organism>
<dbReference type="EMBL" id="SRPS01000290">
    <property type="protein sequence ID" value="KAG5960302.1"/>
    <property type="molecule type" value="Genomic_DNA"/>
</dbReference>
<dbReference type="Proteomes" id="UP000784919">
    <property type="component" value="Unassembled WGS sequence"/>
</dbReference>